<feature type="transmembrane region" description="Helical" evidence="7">
    <location>
        <begin position="299"/>
        <end position="320"/>
    </location>
</feature>
<feature type="transmembrane region" description="Helical" evidence="7">
    <location>
        <begin position="340"/>
        <end position="359"/>
    </location>
</feature>
<feature type="transmembrane region" description="Helical" evidence="7">
    <location>
        <begin position="193"/>
        <end position="214"/>
    </location>
</feature>
<evidence type="ECO:0000313" key="9">
    <source>
        <dbReference type="EMBL" id="EPE02143.1"/>
    </source>
</evidence>
<feature type="transmembrane region" description="Helical" evidence="7">
    <location>
        <begin position="67"/>
        <end position="85"/>
    </location>
</feature>
<dbReference type="VEuPathDB" id="FungiDB:F503_06147"/>
<dbReference type="GO" id="GO:0005886">
    <property type="term" value="C:plasma membrane"/>
    <property type="evidence" value="ECO:0007669"/>
    <property type="project" value="TreeGrafter"/>
</dbReference>
<comment type="similarity">
    <text evidence="2">Belongs to the major facilitator superfamily. TCR/Tet family.</text>
</comment>
<dbReference type="Proteomes" id="UP000016923">
    <property type="component" value="Unassembled WGS sequence"/>
</dbReference>
<dbReference type="HOGENOM" id="CLU_000960_22_1_1"/>
<evidence type="ECO:0000256" key="5">
    <source>
        <dbReference type="ARBA" id="ARBA00022989"/>
    </source>
</evidence>
<proteinExistence type="inferred from homology"/>
<dbReference type="OrthoDB" id="10021397at2759"/>
<dbReference type="Gene3D" id="1.20.1250.20">
    <property type="entry name" value="MFS general substrate transporter like domains"/>
    <property type="match status" value="1"/>
</dbReference>
<evidence type="ECO:0000256" key="2">
    <source>
        <dbReference type="ARBA" id="ARBA00007520"/>
    </source>
</evidence>
<keyword evidence="4 7" id="KW-0812">Transmembrane</keyword>
<evidence type="ECO:0000256" key="7">
    <source>
        <dbReference type="SAM" id="Phobius"/>
    </source>
</evidence>
<feature type="transmembrane region" description="Helical" evidence="7">
    <location>
        <begin position="431"/>
        <end position="456"/>
    </location>
</feature>
<dbReference type="InterPro" id="IPR036259">
    <property type="entry name" value="MFS_trans_sf"/>
</dbReference>
<comment type="subcellular location">
    <subcellularLocation>
        <location evidence="1">Membrane</location>
        <topology evidence="1">Multi-pass membrane protein</topology>
    </subcellularLocation>
</comment>
<dbReference type="AlphaFoldDB" id="S3C7H2"/>
<feature type="transmembrane region" description="Helical" evidence="7">
    <location>
        <begin position="405"/>
        <end position="425"/>
    </location>
</feature>
<dbReference type="InterPro" id="IPR020846">
    <property type="entry name" value="MFS_dom"/>
</dbReference>
<feature type="domain" description="Major facilitator superfamily (MFS) profile" evidence="8">
    <location>
        <begin position="72"/>
        <end position="570"/>
    </location>
</feature>
<reference evidence="9 10" key="1">
    <citation type="journal article" date="2013" name="BMC Genomics">
        <title>The genome and transcriptome of the pine saprophyte Ophiostoma piceae, and a comparison with the bark beetle-associated pine pathogen Grosmannia clavigera.</title>
        <authorList>
            <person name="Haridas S."/>
            <person name="Wang Y."/>
            <person name="Lim L."/>
            <person name="Massoumi Alamouti S."/>
            <person name="Jackman S."/>
            <person name="Docking R."/>
            <person name="Robertson G."/>
            <person name="Birol I."/>
            <person name="Bohlmann J."/>
            <person name="Breuil C."/>
        </authorList>
    </citation>
    <scope>NUCLEOTIDE SEQUENCE [LARGE SCALE GENOMIC DNA]</scope>
    <source>
        <strain evidence="9 10">UAMH 11346</strain>
    </source>
</reference>
<sequence length="577" mass="61696">METPMSASLIDMEKHGGMGRIQDHGLPADVPLARQISEVQAHHGLRRHPDTEHDADSRAAGHDITGIRWVLVCLALYLSIFMYGLDTTIAADVQSAVVETFGSVGQLAWLGAGFPLGSVAVILPYGSLFNTFNMKWLYIGGIVLFQAGSALCGGAPNMAALVIGRVIAGAGGTGMYLGGLTHFSALTTVKERGAYITGITFVWGIGSVLGPVVGGALSTSSATWRWAFYLNLIIGAVTAPVYFIYLPSIRPSATTRTVRQRLASLDYVGFVLSAAVWVTFGLGLISAGSLWPWNDVRTIATLVVCSVLFVAYVFQQYFCILTTPTMRSFPAHLLRSNTQILLYIATSASITTLYVPAYYIPVYFQFVQSDTALMAAVRLLPFILVTVAVNLGSGFLLSKVKYYKVFYLLSGTLLTLAGALLYVYLKPETHISTIYGLTIVNAVGTGLTLQIGYAVSTLIVDTKDISHAISIQNVSQVGSTMIALVVAGQIFQSVAIRNLNSVLSGHGFSEADIQSVVAGAQSTLFESLEGNLRVHAVEAITEAMQSAFTLVFISGAILVVVGVLMKKEKIFGDVPMV</sequence>
<feature type="transmembrane region" description="Helical" evidence="7">
    <location>
        <begin position="226"/>
        <end position="246"/>
    </location>
</feature>
<organism evidence="9 10">
    <name type="scientific">Ophiostoma piceae (strain UAMH 11346)</name>
    <name type="common">Sap stain fungus</name>
    <dbReference type="NCBI Taxonomy" id="1262450"/>
    <lineage>
        <taxon>Eukaryota</taxon>
        <taxon>Fungi</taxon>
        <taxon>Dikarya</taxon>
        <taxon>Ascomycota</taxon>
        <taxon>Pezizomycotina</taxon>
        <taxon>Sordariomycetes</taxon>
        <taxon>Sordariomycetidae</taxon>
        <taxon>Ophiostomatales</taxon>
        <taxon>Ophiostomataceae</taxon>
        <taxon>Ophiostoma</taxon>
    </lineage>
</organism>
<dbReference type="EMBL" id="KE148186">
    <property type="protein sequence ID" value="EPE02143.1"/>
    <property type="molecule type" value="Genomic_DNA"/>
</dbReference>
<feature type="transmembrane region" description="Helical" evidence="7">
    <location>
        <begin position="547"/>
        <end position="565"/>
    </location>
</feature>
<feature type="transmembrane region" description="Helical" evidence="7">
    <location>
        <begin position="267"/>
        <end position="293"/>
    </location>
</feature>
<evidence type="ECO:0000256" key="4">
    <source>
        <dbReference type="ARBA" id="ARBA00022692"/>
    </source>
</evidence>
<keyword evidence="5 7" id="KW-1133">Transmembrane helix</keyword>
<protein>
    <submittedName>
        <fullName evidence="9">Mfs transporter</fullName>
    </submittedName>
</protein>
<feature type="transmembrane region" description="Helical" evidence="7">
    <location>
        <begin position="105"/>
        <end position="125"/>
    </location>
</feature>
<dbReference type="eggNOG" id="KOG0254">
    <property type="taxonomic scope" value="Eukaryota"/>
</dbReference>
<dbReference type="PANTHER" id="PTHR23501:SF12">
    <property type="entry name" value="MAJOR FACILITATOR SUPERFAMILY (MFS) PROFILE DOMAIN-CONTAINING PROTEIN-RELATED"/>
    <property type="match status" value="1"/>
</dbReference>
<feature type="transmembrane region" description="Helical" evidence="7">
    <location>
        <begin position="477"/>
        <end position="496"/>
    </location>
</feature>
<keyword evidence="3" id="KW-0813">Transport</keyword>
<feature type="transmembrane region" description="Helical" evidence="7">
    <location>
        <begin position="137"/>
        <end position="156"/>
    </location>
</feature>
<dbReference type="GO" id="GO:0022857">
    <property type="term" value="F:transmembrane transporter activity"/>
    <property type="evidence" value="ECO:0007669"/>
    <property type="project" value="InterPro"/>
</dbReference>
<name>S3C7H2_OPHP1</name>
<dbReference type="Pfam" id="PF07690">
    <property type="entry name" value="MFS_1"/>
    <property type="match status" value="1"/>
</dbReference>
<keyword evidence="6 7" id="KW-0472">Membrane</keyword>
<dbReference type="PANTHER" id="PTHR23501">
    <property type="entry name" value="MAJOR FACILITATOR SUPERFAMILY"/>
    <property type="match status" value="1"/>
</dbReference>
<evidence type="ECO:0000256" key="1">
    <source>
        <dbReference type="ARBA" id="ARBA00004141"/>
    </source>
</evidence>
<feature type="transmembrane region" description="Helical" evidence="7">
    <location>
        <begin position="162"/>
        <end position="181"/>
    </location>
</feature>
<evidence type="ECO:0000256" key="3">
    <source>
        <dbReference type="ARBA" id="ARBA00022448"/>
    </source>
</evidence>
<dbReference type="OMA" id="GIGLTWQ"/>
<evidence type="ECO:0000256" key="6">
    <source>
        <dbReference type="ARBA" id="ARBA00023136"/>
    </source>
</evidence>
<dbReference type="PROSITE" id="PS50850">
    <property type="entry name" value="MFS"/>
    <property type="match status" value="1"/>
</dbReference>
<gene>
    <name evidence="9" type="ORF">F503_06147</name>
</gene>
<dbReference type="SUPFAM" id="SSF103473">
    <property type="entry name" value="MFS general substrate transporter"/>
    <property type="match status" value="1"/>
</dbReference>
<evidence type="ECO:0000259" key="8">
    <source>
        <dbReference type="PROSITE" id="PS50850"/>
    </source>
</evidence>
<accession>S3C7H2</accession>
<evidence type="ECO:0000313" key="10">
    <source>
        <dbReference type="Proteomes" id="UP000016923"/>
    </source>
</evidence>
<keyword evidence="10" id="KW-1185">Reference proteome</keyword>
<feature type="transmembrane region" description="Helical" evidence="7">
    <location>
        <begin position="379"/>
        <end position="398"/>
    </location>
</feature>
<dbReference type="InterPro" id="IPR011701">
    <property type="entry name" value="MFS"/>
</dbReference>